<sequence>GIYPSGPGDPDNGIYPSGIMAVWAKKLTKESIWNALLNRRCYGSTGPRVIIEFHLAQFFMGDIIDLEAFSQLQSIREIIVKIISPIKIVRVEIIRNNSIYKIFDVNSTRTEFNLIDDEDFKEFSLTHTNSKEKFAFYYPRIILEDENMAWASPIWLINKL</sequence>
<dbReference type="AlphaFoldDB" id="X1SPS0"/>
<accession>X1SPS0</accession>
<reference evidence="1" key="1">
    <citation type="journal article" date="2014" name="Front. Microbiol.">
        <title>High frequency of phylogenetically diverse reductive dehalogenase-homologous genes in deep subseafloor sedimentary metagenomes.</title>
        <authorList>
            <person name="Kawai M."/>
            <person name="Futagami T."/>
            <person name="Toyoda A."/>
            <person name="Takaki Y."/>
            <person name="Nishi S."/>
            <person name="Hori S."/>
            <person name="Arai W."/>
            <person name="Tsubouchi T."/>
            <person name="Morono Y."/>
            <person name="Uchiyama I."/>
            <person name="Ito T."/>
            <person name="Fujiyama A."/>
            <person name="Inagaki F."/>
            <person name="Takami H."/>
        </authorList>
    </citation>
    <scope>NUCLEOTIDE SEQUENCE</scope>
    <source>
        <strain evidence="1">Expedition CK06-06</strain>
    </source>
</reference>
<organism evidence="1">
    <name type="scientific">marine sediment metagenome</name>
    <dbReference type="NCBI Taxonomy" id="412755"/>
    <lineage>
        <taxon>unclassified sequences</taxon>
        <taxon>metagenomes</taxon>
        <taxon>ecological metagenomes</taxon>
    </lineage>
</organism>
<name>X1SPS0_9ZZZZ</name>
<evidence type="ECO:0000313" key="1">
    <source>
        <dbReference type="EMBL" id="GAI69824.1"/>
    </source>
</evidence>
<evidence type="ECO:0008006" key="2">
    <source>
        <dbReference type="Google" id="ProtNLM"/>
    </source>
</evidence>
<gene>
    <name evidence="1" type="ORF">S12H4_11350</name>
</gene>
<feature type="non-terminal residue" evidence="1">
    <location>
        <position position="1"/>
    </location>
</feature>
<dbReference type="Pfam" id="PF12228">
    <property type="entry name" value="DUF3604"/>
    <property type="match status" value="1"/>
</dbReference>
<dbReference type="InterPro" id="IPR022028">
    <property type="entry name" value="DUF3604"/>
</dbReference>
<dbReference type="EMBL" id="BARW01005076">
    <property type="protein sequence ID" value="GAI69824.1"/>
    <property type="molecule type" value="Genomic_DNA"/>
</dbReference>
<comment type="caution">
    <text evidence="1">The sequence shown here is derived from an EMBL/GenBank/DDBJ whole genome shotgun (WGS) entry which is preliminary data.</text>
</comment>
<protein>
    <recommendedName>
        <fullName evidence="2">DUF3604 domain-containing protein</fullName>
    </recommendedName>
</protein>
<proteinExistence type="predicted"/>